<feature type="transmembrane region" description="Helical" evidence="7">
    <location>
        <begin position="6"/>
        <end position="23"/>
    </location>
</feature>
<keyword evidence="12" id="KW-1185">Reference proteome</keyword>
<dbReference type="Pfam" id="PF07662">
    <property type="entry name" value="Nucleos_tra2_C"/>
    <property type="match status" value="1"/>
</dbReference>
<dbReference type="InterPro" id="IPR002668">
    <property type="entry name" value="CNT_N_dom"/>
</dbReference>
<evidence type="ECO:0000256" key="1">
    <source>
        <dbReference type="ARBA" id="ARBA00004651"/>
    </source>
</evidence>
<feature type="transmembrane region" description="Helical" evidence="7">
    <location>
        <begin position="179"/>
        <end position="203"/>
    </location>
</feature>
<organism evidence="11 12">
    <name type="scientific">Sphingopyxis lindanitolerans</name>
    <dbReference type="NCBI Taxonomy" id="2054227"/>
    <lineage>
        <taxon>Bacteria</taxon>
        <taxon>Pseudomonadati</taxon>
        <taxon>Pseudomonadota</taxon>
        <taxon>Alphaproteobacteria</taxon>
        <taxon>Sphingomonadales</taxon>
        <taxon>Sphingomonadaceae</taxon>
        <taxon>Sphingopyxis</taxon>
    </lineage>
</organism>
<protein>
    <submittedName>
        <fullName evidence="11">Nucleoside:proton symporter</fullName>
    </submittedName>
</protein>
<keyword evidence="4 7" id="KW-0812">Transmembrane</keyword>
<feature type="domain" description="Concentrative nucleoside transporter C-terminal" evidence="9">
    <location>
        <begin position="212"/>
        <end position="414"/>
    </location>
</feature>
<keyword evidence="5 7" id="KW-1133">Transmembrane helix</keyword>
<evidence type="ECO:0000313" key="12">
    <source>
        <dbReference type="Proteomes" id="UP000238954"/>
    </source>
</evidence>
<evidence type="ECO:0000256" key="6">
    <source>
        <dbReference type="ARBA" id="ARBA00023136"/>
    </source>
</evidence>
<dbReference type="Pfam" id="PF01773">
    <property type="entry name" value="Nucleos_tra2_N"/>
    <property type="match status" value="1"/>
</dbReference>
<reference evidence="12" key="1">
    <citation type="submission" date="2017-11" db="EMBL/GenBank/DDBJ databases">
        <title>The complete genome sequence of Sphingopyxis pomeranensis sp. nov. strain WS5A3p.</title>
        <authorList>
            <person name="Kaminski M.A."/>
        </authorList>
    </citation>
    <scope>NUCLEOTIDE SEQUENCE [LARGE SCALE GENOMIC DNA]</scope>
    <source>
        <strain evidence="12">WS5A3p</strain>
    </source>
</reference>
<evidence type="ECO:0000259" key="10">
    <source>
        <dbReference type="Pfam" id="PF07670"/>
    </source>
</evidence>
<feature type="transmembrane region" description="Helical" evidence="7">
    <location>
        <begin position="209"/>
        <end position="232"/>
    </location>
</feature>
<dbReference type="PANTHER" id="PTHR10590:SF4">
    <property type="entry name" value="SOLUTE CARRIER FAMILY 28 MEMBER 3"/>
    <property type="match status" value="1"/>
</dbReference>
<feature type="transmembrane region" description="Helical" evidence="7">
    <location>
        <begin position="266"/>
        <end position="291"/>
    </location>
</feature>
<evidence type="ECO:0000256" key="2">
    <source>
        <dbReference type="ARBA" id="ARBA00009033"/>
    </source>
</evidence>
<dbReference type="EMBL" id="PHFW01000003">
    <property type="protein sequence ID" value="PQM26510.1"/>
    <property type="molecule type" value="Genomic_DNA"/>
</dbReference>
<feature type="transmembrane region" description="Helical" evidence="7">
    <location>
        <begin position="357"/>
        <end position="377"/>
    </location>
</feature>
<feature type="transmembrane region" description="Helical" evidence="7">
    <location>
        <begin position="98"/>
        <end position="124"/>
    </location>
</feature>
<dbReference type="InterPro" id="IPR011642">
    <property type="entry name" value="Gate_dom"/>
</dbReference>
<keyword evidence="3" id="KW-1003">Cell membrane</keyword>
<dbReference type="Pfam" id="PF07670">
    <property type="entry name" value="Gate"/>
    <property type="match status" value="1"/>
</dbReference>
<evidence type="ECO:0000259" key="8">
    <source>
        <dbReference type="Pfam" id="PF01773"/>
    </source>
</evidence>
<proteinExistence type="inferred from homology"/>
<gene>
    <name evidence="11" type="ORF">CVO77_15925</name>
</gene>
<comment type="caution">
    <text evidence="11">The sequence shown here is derived from an EMBL/GenBank/DDBJ whole genome shotgun (WGS) entry which is preliminary data.</text>
</comment>
<keyword evidence="6 7" id="KW-0472">Membrane</keyword>
<evidence type="ECO:0000259" key="9">
    <source>
        <dbReference type="Pfam" id="PF07662"/>
    </source>
</evidence>
<dbReference type="GO" id="GO:0005337">
    <property type="term" value="F:nucleoside transmembrane transporter activity"/>
    <property type="evidence" value="ECO:0007669"/>
    <property type="project" value="InterPro"/>
</dbReference>
<dbReference type="Proteomes" id="UP000238954">
    <property type="component" value="Chromosome"/>
</dbReference>
<dbReference type="InterPro" id="IPR008276">
    <property type="entry name" value="C_nuclsd_transpt"/>
</dbReference>
<dbReference type="GO" id="GO:0005886">
    <property type="term" value="C:plasma membrane"/>
    <property type="evidence" value="ECO:0007669"/>
    <property type="project" value="UniProtKB-SubCell"/>
</dbReference>
<dbReference type="AlphaFoldDB" id="A0A2S8B2D9"/>
<feature type="transmembrane region" description="Helical" evidence="7">
    <location>
        <begin position="398"/>
        <end position="419"/>
    </location>
</feature>
<dbReference type="InterPro" id="IPR011657">
    <property type="entry name" value="CNT_C_dom"/>
</dbReference>
<evidence type="ECO:0000256" key="3">
    <source>
        <dbReference type="ARBA" id="ARBA00022475"/>
    </source>
</evidence>
<comment type="subcellular location">
    <subcellularLocation>
        <location evidence="1">Cell membrane</location>
        <topology evidence="1">Multi-pass membrane protein</topology>
    </subcellularLocation>
</comment>
<sequence length="420" mass="44232">MPYADFLRGLLGLAVFLGIAWALSENRRAIHYRAMFLGLVAQILIALLLTKVPAVVNALGGLAHGVDNLQRSAESGSMFVFGYLGGGDQPFIKANPQASTFIFALQVIPAVLLVSALAALLWHWGVLRWIVRGSAWLFGKLFGVSGPVGVSTSACIFLGMIEAPLLVRPLLPRLSRGEFFIIMVDGLSVIAGSTMILLGGMLAGKVPGAFTHLLTASLISTPMAITMARIIIPSDIVRSSERVPLESSYKSSLDAMTHGTINAVRIAAYVIALLIVFIGSISVVNALLALLPHQGEPWTLTSIFGNLFAPVAWLMGVPMGDLQAVGGLLGTKVTLNEVVAYGQLADLPPGTLTERGALIATYALCSFGNFGSVAILIGTLTAMAPEKSDEIVELGMKALLAAFLTTCMTGTIVGLLSILF</sequence>
<dbReference type="PANTHER" id="PTHR10590">
    <property type="entry name" value="SODIUM/NUCLEOSIDE COTRANSPORTER"/>
    <property type="match status" value="1"/>
</dbReference>
<name>A0A2S8B2D9_9SPHN</name>
<accession>A0A2S8B2D9</accession>
<evidence type="ECO:0000256" key="5">
    <source>
        <dbReference type="ARBA" id="ARBA00022989"/>
    </source>
</evidence>
<evidence type="ECO:0000256" key="4">
    <source>
        <dbReference type="ARBA" id="ARBA00022692"/>
    </source>
</evidence>
<feature type="transmembrane region" description="Helical" evidence="7">
    <location>
        <begin position="144"/>
        <end position="167"/>
    </location>
</feature>
<evidence type="ECO:0000313" key="11">
    <source>
        <dbReference type="EMBL" id="PQM26510.1"/>
    </source>
</evidence>
<dbReference type="OrthoDB" id="9766455at2"/>
<comment type="similarity">
    <text evidence="2">Belongs to the concentrative nucleoside transporter (CNT) (TC 2.A.41) family.</text>
</comment>
<dbReference type="GO" id="GO:0015293">
    <property type="term" value="F:symporter activity"/>
    <property type="evidence" value="ECO:0007669"/>
    <property type="project" value="TreeGrafter"/>
</dbReference>
<evidence type="ECO:0000256" key="7">
    <source>
        <dbReference type="SAM" id="Phobius"/>
    </source>
</evidence>
<feature type="domain" description="Nucleoside transporter/FeoB GTPase Gate" evidence="10">
    <location>
        <begin position="104"/>
        <end position="203"/>
    </location>
</feature>
<feature type="domain" description="Concentrative nucleoside transporter N-terminal" evidence="8">
    <location>
        <begin position="11"/>
        <end position="84"/>
    </location>
</feature>
<dbReference type="RefSeq" id="WP_105999884.1">
    <property type="nucleotide sequence ID" value="NZ_CM009578.1"/>
</dbReference>